<evidence type="ECO:0000256" key="11">
    <source>
        <dbReference type="HAMAP-Rule" id="MF_00315"/>
    </source>
</evidence>
<comment type="subunit">
    <text evidence="3 11">Homodimer.</text>
</comment>
<dbReference type="GO" id="GO:0019288">
    <property type="term" value="P:isopentenyl diphosphate biosynthetic process, methylerythritol 4-phosphate pathway"/>
    <property type="evidence" value="ECO:0007669"/>
    <property type="project" value="TreeGrafter"/>
</dbReference>
<comment type="cofactor">
    <cofactor evidence="11">
        <name>Mg(2+)</name>
        <dbReference type="ChEBI" id="CHEBI:18420"/>
    </cofactor>
    <text evidence="11">Binds 1 Mg(2+) ion per subunit.</text>
</comment>
<dbReference type="Pfam" id="PF02780">
    <property type="entry name" value="Transketolase_C"/>
    <property type="match status" value="1"/>
</dbReference>
<comment type="cofactor">
    <cofactor evidence="11">
        <name>thiamine diphosphate</name>
        <dbReference type="ChEBI" id="CHEBI:58937"/>
    </cofactor>
    <text evidence="11">Binds 1 thiamine pyrophosphate per subunit.</text>
</comment>
<accession>A0A423H3L5</accession>
<dbReference type="CDD" id="cd02007">
    <property type="entry name" value="TPP_DXS"/>
    <property type="match status" value="1"/>
</dbReference>
<comment type="caution">
    <text evidence="13">The sequence shown here is derived from an EMBL/GenBank/DDBJ whole genome shotgun (WGS) entry which is preliminary data.</text>
</comment>
<dbReference type="GO" id="GO:0030976">
    <property type="term" value="F:thiamine pyrophosphate binding"/>
    <property type="evidence" value="ECO:0007669"/>
    <property type="project" value="UniProtKB-UniRule"/>
</dbReference>
<feature type="binding site" evidence="11">
    <location>
        <position position="146"/>
    </location>
    <ligand>
        <name>Mg(2+)</name>
        <dbReference type="ChEBI" id="CHEBI:18420"/>
    </ligand>
</feature>
<comment type="catalytic activity">
    <reaction evidence="11">
        <text>D-glyceraldehyde 3-phosphate + pyruvate + H(+) = 1-deoxy-D-xylulose 5-phosphate + CO2</text>
        <dbReference type="Rhea" id="RHEA:12605"/>
        <dbReference type="ChEBI" id="CHEBI:15361"/>
        <dbReference type="ChEBI" id="CHEBI:15378"/>
        <dbReference type="ChEBI" id="CHEBI:16526"/>
        <dbReference type="ChEBI" id="CHEBI:57792"/>
        <dbReference type="ChEBI" id="CHEBI:59776"/>
        <dbReference type="EC" id="2.2.1.7"/>
    </reaction>
</comment>
<dbReference type="PROSITE" id="PS00802">
    <property type="entry name" value="TRANSKETOLASE_2"/>
    <property type="match status" value="1"/>
</dbReference>
<name>A0A423H3L5_9PSED</name>
<dbReference type="NCBIfam" id="TIGR00204">
    <property type="entry name" value="dxs"/>
    <property type="match status" value="1"/>
</dbReference>
<dbReference type="InterPro" id="IPR033248">
    <property type="entry name" value="Transketolase_C"/>
</dbReference>
<dbReference type="PANTHER" id="PTHR43322:SF5">
    <property type="entry name" value="1-DEOXY-D-XYLULOSE-5-PHOSPHATE SYNTHASE, CHLOROPLASTIC"/>
    <property type="match status" value="1"/>
</dbReference>
<feature type="binding site" evidence="11">
    <location>
        <begin position="115"/>
        <end position="117"/>
    </location>
    <ligand>
        <name>thiamine diphosphate</name>
        <dbReference type="ChEBI" id="CHEBI:58937"/>
    </ligand>
</feature>
<dbReference type="FunFam" id="3.40.50.920:FF:000002">
    <property type="entry name" value="1-deoxy-D-xylulose-5-phosphate synthase"/>
    <property type="match status" value="1"/>
</dbReference>
<evidence type="ECO:0000256" key="5">
    <source>
        <dbReference type="ARBA" id="ARBA00022723"/>
    </source>
</evidence>
<dbReference type="InterPro" id="IPR020826">
    <property type="entry name" value="Transketolase_BS"/>
</dbReference>
<evidence type="ECO:0000256" key="8">
    <source>
        <dbReference type="ARBA" id="ARBA00023052"/>
    </source>
</evidence>
<evidence type="ECO:0000256" key="3">
    <source>
        <dbReference type="ARBA" id="ARBA00011738"/>
    </source>
</evidence>
<comment type="pathway">
    <text evidence="1 11">Metabolic intermediate biosynthesis; 1-deoxy-D-xylulose 5-phosphate biosynthesis; 1-deoxy-D-xylulose 5-phosphate from D-glyceraldehyde 3-phosphate and pyruvate: step 1/1.</text>
</comment>
<dbReference type="Proteomes" id="UP000286071">
    <property type="component" value="Unassembled WGS sequence"/>
</dbReference>
<dbReference type="SMART" id="SM00861">
    <property type="entry name" value="Transket_pyr"/>
    <property type="match status" value="1"/>
</dbReference>
<feature type="binding site" evidence="11">
    <location>
        <position position="176"/>
    </location>
    <ligand>
        <name>Mg(2+)</name>
        <dbReference type="ChEBI" id="CHEBI:18420"/>
    </ligand>
</feature>
<dbReference type="InterPro" id="IPR005475">
    <property type="entry name" value="Transketolase-like_Pyr-bd"/>
</dbReference>
<feature type="binding site" evidence="11">
    <location>
        <position position="176"/>
    </location>
    <ligand>
        <name>thiamine diphosphate</name>
        <dbReference type="ChEBI" id="CHEBI:58937"/>
    </ligand>
</feature>
<dbReference type="InterPro" id="IPR009014">
    <property type="entry name" value="Transketo_C/PFOR_II"/>
</dbReference>
<evidence type="ECO:0000256" key="1">
    <source>
        <dbReference type="ARBA" id="ARBA00004980"/>
    </source>
</evidence>
<dbReference type="NCBIfam" id="NF003933">
    <property type="entry name" value="PRK05444.2-2"/>
    <property type="match status" value="1"/>
</dbReference>
<proteinExistence type="inferred from homology"/>
<dbReference type="AlphaFoldDB" id="A0A423H3L5"/>
<organism evidence="13 14">
    <name type="scientific">Pseudomonas brassicacearum</name>
    <dbReference type="NCBI Taxonomy" id="930166"/>
    <lineage>
        <taxon>Bacteria</taxon>
        <taxon>Pseudomonadati</taxon>
        <taxon>Pseudomonadota</taxon>
        <taxon>Gammaproteobacteria</taxon>
        <taxon>Pseudomonadales</taxon>
        <taxon>Pseudomonadaceae</taxon>
        <taxon>Pseudomonas</taxon>
    </lineage>
</organism>
<dbReference type="Pfam" id="PF13292">
    <property type="entry name" value="DXP_synthase_N"/>
    <property type="match status" value="1"/>
</dbReference>
<dbReference type="Gene3D" id="3.40.50.970">
    <property type="match status" value="2"/>
</dbReference>
<dbReference type="EMBL" id="MOBJ01000013">
    <property type="protein sequence ID" value="RON07345.1"/>
    <property type="molecule type" value="Genomic_DNA"/>
</dbReference>
<dbReference type="UniPathway" id="UPA00064">
    <property type="reaction ID" value="UER00091"/>
</dbReference>
<keyword evidence="5 11" id="KW-0479">Metal-binding</keyword>
<dbReference type="PANTHER" id="PTHR43322">
    <property type="entry name" value="1-D-DEOXYXYLULOSE 5-PHOSPHATE SYNTHASE-RELATED"/>
    <property type="match status" value="1"/>
</dbReference>
<dbReference type="GO" id="GO:0000287">
    <property type="term" value="F:magnesium ion binding"/>
    <property type="evidence" value="ECO:0007669"/>
    <property type="project" value="UniProtKB-UniRule"/>
</dbReference>
<keyword evidence="8 11" id="KW-0786">Thiamine pyrophosphate</keyword>
<keyword evidence="9 11" id="KW-0414">Isoprene biosynthesis</keyword>
<dbReference type="OrthoDB" id="9803371at2"/>
<evidence type="ECO:0000256" key="7">
    <source>
        <dbReference type="ARBA" id="ARBA00022977"/>
    </source>
</evidence>
<dbReference type="InterPro" id="IPR029061">
    <property type="entry name" value="THDP-binding"/>
</dbReference>
<protein>
    <recommendedName>
        <fullName evidence="11">1-deoxy-D-xylulose-5-phosphate synthase</fullName>
        <ecNumber evidence="11">2.2.1.7</ecNumber>
    </recommendedName>
    <alternativeName>
        <fullName evidence="11">1-deoxyxylulose-5-phosphate synthase</fullName>
        <shortName evidence="11">DXP synthase</shortName>
        <shortName evidence="11">DXPS</shortName>
    </alternativeName>
</protein>
<dbReference type="GO" id="GO:0005829">
    <property type="term" value="C:cytosol"/>
    <property type="evidence" value="ECO:0007669"/>
    <property type="project" value="TreeGrafter"/>
</dbReference>
<evidence type="ECO:0000259" key="12">
    <source>
        <dbReference type="SMART" id="SM00861"/>
    </source>
</evidence>
<dbReference type="EC" id="2.2.1.7" evidence="11"/>
<feature type="domain" description="Transketolase-like pyrimidine-binding" evidence="12">
    <location>
        <begin position="313"/>
        <end position="477"/>
    </location>
</feature>
<dbReference type="GO" id="GO:0016114">
    <property type="term" value="P:terpenoid biosynthetic process"/>
    <property type="evidence" value="ECO:0007669"/>
    <property type="project" value="UniProtKB-UniRule"/>
</dbReference>
<gene>
    <name evidence="11" type="primary">dxs</name>
    <name evidence="13" type="ORF">BK659_18875</name>
</gene>
<keyword evidence="6 11" id="KW-0460">Magnesium</keyword>
<comment type="function">
    <text evidence="10 11">Catalyzes the acyloin condensation reaction between C atoms 2 and 3 of pyruvate and glyceraldehyde 3-phosphate to yield 1-deoxy-D-xylulose-5-phosphate (DXP).</text>
</comment>
<dbReference type="Pfam" id="PF02779">
    <property type="entry name" value="Transket_pyr"/>
    <property type="match status" value="1"/>
</dbReference>
<dbReference type="GO" id="GO:0008661">
    <property type="term" value="F:1-deoxy-D-xylulose-5-phosphate synthase activity"/>
    <property type="evidence" value="ECO:0007669"/>
    <property type="project" value="UniProtKB-UniRule"/>
</dbReference>
<dbReference type="InterPro" id="IPR049557">
    <property type="entry name" value="Transketolase_CS"/>
</dbReference>
<dbReference type="FunFam" id="3.40.50.970:FF:000005">
    <property type="entry name" value="1-deoxy-D-xylulose-5-phosphate synthase"/>
    <property type="match status" value="1"/>
</dbReference>
<evidence type="ECO:0000256" key="9">
    <source>
        <dbReference type="ARBA" id="ARBA00023229"/>
    </source>
</evidence>
<feature type="binding site" evidence="11">
    <location>
        <position position="283"/>
    </location>
    <ligand>
        <name>thiamine diphosphate</name>
        <dbReference type="ChEBI" id="CHEBI:58937"/>
    </ligand>
</feature>
<evidence type="ECO:0000256" key="6">
    <source>
        <dbReference type="ARBA" id="ARBA00022842"/>
    </source>
</evidence>
<sequence>MFELLNTIDSPVDLRALHTGALAPLADELRAFILHSVSGSGGHLSANLGTVELSIALHYVFDTPRDRIVWDVGHQAYAHKILTGRRDAMANIRQLGGISGFPRRSESPYDAFGTAHSSTSISAALGMALAARNKAEQRHCIAVIGDGALTGGMAFEAMNNAGLYKDLPLLVILNDNDMSISPAVGALRHYLGKLTTNRCAISTKERLKRLLRDVPVVHELVHKTEAHLKGLVAPATLFEAMGFNYSGPVDGHDLDALVHALQAMQSLRGPQLLHIVTQKGHGYTPAATDPVTYHGPGKFNPVQGILPTPASKQTYTQVFGQWLCDEAESDPRVVAITPAMREGSGLVEFEQRFPERYFDVGIAEQHALTFAAGLAAEGLKPVVAIYSTFLQRAYDQLIHDIAIQNLPVLFAIDRAGIVGADGATHTGAFDIAYLRCVPNLTVMAPADENECRQLLHTALLHDGPTAVRYPRGVGSGQAPLQQLTRVPLGKGEVRRTSSQAKGCRIAILAFGSMLLPALESAETLDASVANMRFIKPLDGALIEQLARSHDVLVTVEEGCVMGGVGSACLEHLITTGLSRLVLQLGFADQFIEHGSPEQMLSACGLDASGITASIQRFLIERSLDNQLIESPTPPASLRARA</sequence>
<feature type="binding site" evidence="11">
    <location>
        <position position="364"/>
    </location>
    <ligand>
        <name>thiamine diphosphate</name>
        <dbReference type="ChEBI" id="CHEBI:58937"/>
    </ligand>
</feature>
<dbReference type="SUPFAM" id="SSF52518">
    <property type="entry name" value="Thiamin diphosphate-binding fold (THDP-binding)"/>
    <property type="match status" value="2"/>
</dbReference>
<evidence type="ECO:0000256" key="4">
    <source>
        <dbReference type="ARBA" id="ARBA00022679"/>
    </source>
</evidence>
<dbReference type="HAMAP" id="MF_00315">
    <property type="entry name" value="DXP_synth"/>
    <property type="match status" value="1"/>
</dbReference>
<dbReference type="PROSITE" id="PS00801">
    <property type="entry name" value="TRANSKETOLASE_1"/>
    <property type="match status" value="1"/>
</dbReference>
<evidence type="ECO:0000256" key="2">
    <source>
        <dbReference type="ARBA" id="ARBA00011081"/>
    </source>
</evidence>
<dbReference type="CDD" id="cd07033">
    <property type="entry name" value="TPP_PYR_DXS_TK_like"/>
    <property type="match status" value="1"/>
</dbReference>
<dbReference type="RefSeq" id="WP_123426619.1">
    <property type="nucleotide sequence ID" value="NZ_MOBJ01000013.1"/>
</dbReference>
<evidence type="ECO:0000256" key="10">
    <source>
        <dbReference type="ARBA" id="ARBA00055605"/>
    </source>
</evidence>
<keyword evidence="4 11" id="KW-0808">Transferase</keyword>
<dbReference type="InterPro" id="IPR005477">
    <property type="entry name" value="Dxylulose-5-P_synthase"/>
</dbReference>
<dbReference type="Gene3D" id="3.40.50.920">
    <property type="match status" value="1"/>
</dbReference>
<evidence type="ECO:0000313" key="13">
    <source>
        <dbReference type="EMBL" id="RON07345.1"/>
    </source>
</evidence>
<dbReference type="GO" id="GO:0009228">
    <property type="term" value="P:thiamine biosynthetic process"/>
    <property type="evidence" value="ECO:0007669"/>
    <property type="project" value="UniProtKB-UniRule"/>
</dbReference>
<keyword evidence="7 11" id="KW-0784">Thiamine biosynthesis</keyword>
<evidence type="ECO:0000313" key="14">
    <source>
        <dbReference type="Proteomes" id="UP000286071"/>
    </source>
</evidence>
<feature type="binding site" evidence="11">
    <location>
        <begin position="147"/>
        <end position="148"/>
    </location>
    <ligand>
        <name>thiamine diphosphate</name>
        <dbReference type="ChEBI" id="CHEBI:58937"/>
    </ligand>
</feature>
<comment type="similarity">
    <text evidence="2 11">Belongs to the transketolase family. DXPS subfamily.</text>
</comment>
<dbReference type="SUPFAM" id="SSF52922">
    <property type="entry name" value="TK C-terminal domain-like"/>
    <property type="match status" value="1"/>
</dbReference>
<reference evidence="13 14" key="1">
    <citation type="submission" date="2016-10" db="EMBL/GenBank/DDBJ databases">
        <title>Comparative genome analysis of multiple Pseudomonas spp. focuses on biocontrol and plant growth promoting traits.</title>
        <authorList>
            <person name="Tao X.-Y."/>
            <person name="Taylor C.G."/>
        </authorList>
    </citation>
    <scope>NUCLEOTIDE SEQUENCE [LARGE SCALE GENOMIC DNA]</scope>
    <source>
        <strain evidence="13 14">48H11</strain>
    </source>
</reference>
<feature type="binding site" evidence="11">
    <location>
        <position position="74"/>
    </location>
    <ligand>
        <name>thiamine diphosphate</name>
        <dbReference type="ChEBI" id="CHEBI:58937"/>
    </ligand>
</feature>